<feature type="region of interest" description="Disordered" evidence="1">
    <location>
        <begin position="99"/>
        <end position="128"/>
    </location>
</feature>
<sequence>MIPVSPTSIVYNDPNKILGLPPYYYRYRSPLFSNLNGNGAADQYQRLKLIQNTVRVYSSLYTSNLGPLNAYKQPTTATHGVCWNQMSDRPVPSVQRVTIPTGYNNSLNRRHTSVTSSKPGSQTPGGVGCDIKHNSYDRYLNRLKGKGPLRRGIIPPNFGSPIPFNPAFPIYGGKTTKTNIVSGCNCPIGQQNIQQNQLIYNNPQCQPNSSEGAYYEFKVNEYVYAIESGNNFYSRARITNIDNGIYTIVFDDGTVETVNLSELLVYFPCNCSGTINKYTYRNGFIVEVDPNYGTTCNTVVSTVGINNLNVF</sequence>
<accession>A0A6C0ASB5</accession>
<name>A0A6C0ASB5_9ZZZZ</name>
<protein>
    <recommendedName>
        <fullName evidence="3">Tudor domain-containing protein</fullName>
    </recommendedName>
</protein>
<proteinExistence type="predicted"/>
<dbReference type="SUPFAM" id="SSF63748">
    <property type="entry name" value="Tudor/PWWP/MBT"/>
    <property type="match status" value="1"/>
</dbReference>
<dbReference type="EMBL" id="MN740765">
    <property type="protein sequence ID" value="QHS82373.1"/>
    <property type="molecule type" value="Genomic_DNA"/>
</dbReference>
<organism evidence="2">
    <name type="scientific">viral metagenome</name>
    <dbReference type="NCBI Taxonomy" id="1070528"/>
    <lineage>
        <taxon>unclassified sequences</taxon>
        <taxon>metagenomes</taxon>
        <taxon>organismal metagenomes</taxon>
    </lineage>
</organism>
<reference evidence="2" key="1">
    <citation type="journal article" date="2020" name="Nature">
        <title>Giant virus diversity and host interactions through global metagenomics.</title>
        <authorList>
            <person name="Schulz F."/>
            <person name="Roux S."/>
            <person name="Paez-Espino D."/>
            <person name="Jungbluth S."/>
            <person name="Walsh D.A."/>
            <person name="Denef V.J."/>
            <person name="McMahon K.D."/>
            <person name="Konstantinidis K.T."/>
            <person name="Eloe-Fadrosh E.A."/>
            <person name="Kyrpides N.C."/>
            <person name="Woyke T."/>
        </authorList>
    </citation>
    <scope>NUCLEOTIDE SEQUENCE</scope>
    <source>
        <strain evidence="2">GVMAG-S-1101165-79</strain>
    </source>
</reference>
<feature type="compositionally biased region" description="Polar residues" evidence="1">
    <location>
        <begin position="99"/>
        <end position="122"/>
    </location>
</feature>
<evidence type="ECO:0000256" key="1">
    <source>
        <dbReference type="SAM" id="MobiDB-lite"/>
    </source>
</evidence>
<dbReference type="Gene3D" id="2.30.30.140">
    <property type="match status" value="1"/>
</dbReference>
<evidence type="ECO:0008006" key="3">
    <source>
        <dbReference type="Google" id="ProtNLM"/>
    </source>
</evidence>
<evidence type="ECO:0000313" key="2">
    <source>
        <dbReference type="EMBL" id="QHS82373.1"/>
    </source>
</evidence>
<dbReference type="AlphaFoldDB" id="A0A6C0ASB5"/>